<proteinExistence type="predicted"/>
<evidence type="ECO:0000313" key="3">
    <source>
        <dbReference type="Proteomes" id="UP000323142"/>
    </source>
</evidence>
<comment type="caution">
    <text evidence="2">The sequence shown here is derived from an EMBL/GenBank/DDBJ whole genome shotgun (WGS) entry which is preliminary data.</text>
</comment>
<evidence type="ECO:0000259" key="1">
    <source>
        <dbReference type="Pfam" id="PF16917"/>
    </source>
</evidence>
<sequence>MPVHAAPPGLERGLDLPSLYTAVRLRERGDAFAHACAIAAEAGAGTFVHVGRFDLLEFAVVLEPEEPLGRARRAFFAGMAAIADAVAAHCPPEKGLAFAWPDAIRFDGALVGGGRLGWPEGCPEDAVPDWLVFGGILVAARVRIGDPGFHVDSTSLEEEGFGTPEEVIGSFARHLMVHVDAWGERGFDPVAEAYLARLEREKAGDTRGIDVNGDLLIRHHGERGPVRRVPLLPALQVPGWLDPATGGVRL</sequence>
<keyword evidence="3" id="KW-1185">Reference proteome</keyword>
<dbReference type="OrthoDB" id="7657788at2"/>
<dbReference type="InterPro" id="IPR004143">
    <property type="entry name" value="BPL_LPL_catalytic"/>
</dbReference>
<reference evidence="2 3" key="1">
    <citation type="submission" date="2019-09" db="EMBL/GenBank/DDBJ databases">
        <title>Salinarimonas rosea gen. nov., sp. nov., a new member of the a-2 subgroup of the Proteobacteria.</title>
        <authorList>
            <person name="Liu J."/>
        </authorList>
    </citation>
    <scope>NUCLEOTIDE SEQUENCE [LARGE SCALE GENOMIC DNA]</scope>
    <source>
        <strain evidence="2 3">BN140002</strain>
    </source>
</reference>
<dbReference type="Pfam" id="PF16917">
    <property type="entry name" value="BPL_LplA_LipB_2"/>
    <property type="match status" value="1"/>
</dbReference>
<dbReference type="RefSeq" id="WP_149816825.1">
    <property type="nucleotide sequence ID" value="NZ_VUOA01000019.1"/>
</dbReference>
<dbReference type="EMBL" id="VUOA01000019">
    <property type="protein sequence ID" value="KAA2237156.1"/>
    <property type="molecule type" value="Genomic_DNA"/>
</dbReference>
<accession>A0A5B2VEV6</accession>
<reference evidence="2 3" key="2">
    <citation type="submission" date="2019-09" db="EMBL/GenBank/DDBJ databases">
        <authorList>
            <person name="Jin C."/>
        </authorList>
    </citation>
    <scope>NUCLEOTIDE SEQUENCE [LARGE SCALE GENOMIC DNA]</scope>
    <source>
        <strain evidence="2 3">BN140002</strain>
    </source>
</reference>
<dbReference type="AlphaFoldDB" id="A0A5B2VEV6"/>
<organism evidence="2 3">
    <name type="scientific">Salinarimonas soli</name>
    <dbReference type="NCBI Taxonomy" id="1638099"/>
    <lineage>
        <taxon>Bacteria</taxon>
        <taxon>Pseudomonadati</taxon>
        <taxon>Pseudomonadota</taxon>
        <taxon>Alphaproteobacteria</taxon>
        <taxon>Hyphomicrobiales</taxon>
        <taxon>Salinarimonadaceae</taxon>
        <taxon>Salinarimonas</taxon>
    </lineage>
</organism>
<protein>
    <recommendedName>
        <fullName evidence="1">BPL/LPL catalytic domain-containing protein</fullName>
    </recommendedName>
</protein>
<gene>
    <name evidence="2" type="ORF">F0L46_09065</name>
</gene>
<dbReference type="Proteomes" id="UP000323142">
    <property type="component" value="Unassembled WGS sequence"/>
</dbReference>
<dbReference type="Gene3D" id="3.30.930.10">
    <property type="entry name" value="Bira Bifunctional Protein, Domain 2"/>
    <property type="match status" value="1"/>
</dbReference>
<feature type="domain" description="BPL/LPL catalytic" evidence="1">
    <location>
        <begin position="16"/>
        <end position="195"/>
    </location>
</feature>
<dbReference type="InterPro" id="IPR045864">
    <property type="entry name" value="aa-tRNA-synth_II/BPL/LPL"/>
</dbReference>
<evidence type="ECO:0000313" key="2">
    <source>
        <dbReference type="EMBL" id="KAA2237156.1"/>
    </source>
</evidence>
<name>A0A5B2VEV6_9HYPH</name>